<dbReference type="EMBL" id="WKKF01000009">
    <property type="protein sequence ID" value="MRX56153.1"/>
    <property type="molecule type" value="Genomic_DNA"/>
</dbReference>
<comment type="caution">
    <text evidence="3">The sequence shown here is derived from an EMBL/GenBank/DDBJ whole genome shotgun (WGS) entry which is preliminary data.</text>
</comment>
<dbReference type="GO" id="GO:0016811">
    <property type="term" value="F:hydrolase activity, acting on carbon-nitrogen (but not peptide) bonds, in linear amides"/>
    <property type="evidence" value="ECO:0007669"/>
    <property type="project" value="TreeGrafter"/>
</dbReference>
<dbReference type="InterPro" id="IPR003737">
    <property type="entry name" value="GlcNAc_PI_deacetylase-related"/>
</dbReference>
<dbReference type="RefSeq" id="WP_154319300.1">
    <property type="nucleotide sequence ID" value="NZ_CAJGAA010000007.1"/>
</dbReference>
<evidence type="ECO:0000256" key="1">
    <source>
        <dbReference type="ARBA" id="ARBA00001947"/>
    </source>
</evidence>
<keyword evidence="2" id="KW-0812">Transmembrane</keyword>
<dbReference type="AlphaFoldDB" id="A0A6I2MK03"/>
<name>A0A6I2MK03_9BACI</name>
<evidence type="ECO:0000256" key="2">
    <source>
        <dbReference type="SAM" id="Phobius"/>
    </source>
</evidence>
<keyword evidence="2" id="KW-0472">Membrane</keyword>
<protein>
    <recommendedName>
        <fullName evidence="5">PIG-L family deacetylase</fullName>
    </recommendedName>
</protein>
<organism evidence="3 4">
    <name type="scientific">Metabacillus idriensis</name>
    <dbReference type="NCBI Taxonomy" id="324768"/>
    <lineage>
        <taxon>Bacteria</taxon>
        <taxon>Bacillati</taxon>
        <taxon>Bacillota</taxon>
        <taxon>Bacilli</taxon>
        <taxon>Bacillales</taxon>
        <taxon>Bacillaceae</taxon>
        <taxon>Metabacillus</taxon>
    </lineage>
</organism>
<reference evidence="3 4" key="1">
    <citation type="submission" date="2019-11" db="EMBL/GenBank/DDBJ databases">
        <title>Bacillus idriensis genome.</title>
        <authorList>
            <person name="Konopka E.N."/>
            <person name="Newman J.D."/>
        </authorList>
    </citation>
    <scope>NUCLEOTIDE SEQUENCE [LARGE SCALE GENOMIC DNA]</scope>
    <source>
        <strain evidence="3 4">DSM 19097</strain>
    </source>
</reference>
<gene>
    <name evidence="3" type="ORF">GJU41_19530</name>
</gene>
<feature type="transmembrane region" description="Helical" evidence="2">
    <location>
        <begin position="37"/>
        <end position="56"/>
    </location>
</feature>
<dbReference type="SUPFAM" id="SSF102588">
    <property type="entry name" value="LmbE-like"/>
    <property type="match status" value="1"/>
</dbReference>
<dbReference type="Proteomes" id="UP000441585">
    <property type="component" value="Unassembled WGS sequence"/>
</dbReference>
<keyword evidence="2" id="KW-1133">Transmembrane helix</keyword>
<accession>A0A6I2MK03</accession>
<dbReference type="PANTHER" id="PTHR12993">
    <property type="entry name" value="N-ACETYLGLUCOSAMINYL-PHOSPHATIDYLINOSITOL DE-N-ACETYLASE-RELATED"/>
    <property type="match status" value="1"/>
</dbReference>
<dbReference type="InterPro" id="IPR024078">
    <property type="entry name" value="LmbE-like_dom_sf"/>
</dbReference>
<dbReference type="Gene3D" id="3.40.50.10320">
    <property type="entry name" value="LmbE-like"/>
    <property type="match status" value="1"/>
</dbReference>
<sequence length="283" mass="33251">MKEFLFKKCFFNKIVIIRISLQTNHRRRHEENKMSKYVSIMLLMVFVFSMALAVQVQAREKTRIQGNTDGKPTAIFYVPHQDDELLSMGVGILHHLEVGYNVIVVLYTDGQGSSVLNQLKMTPEEFGEKRDREFRRSTKALGVLSKNIHYLNIPDSKVTKEDMRKIIMDYENLYPNAVHRAYSYYDLHNDHRVAGEALNELYNEERLNKDVKFYINYGKYETKGIEEPYKESYKEELMNGIKAYKTYYPRLGSYAIGWKSASPLFINLEKNPKSLYHLPNYID</sequence>
<keyword evidence="4" id="KW-1185">Reference proteome</keyword>
<evidence type="ECO:0000313" key="3">
    <source>
        <dbReference type="EMBL" id="MRX56153.1"/>
    </source>
</evidence>
<proteinExistence type="predicted"/>
<dbReference type="Pfam" id="PF02585">
    <property type="entry name" value="PIG-L"/>
    <property type="match status" value="1"/>
</dbReference>
<evidence type="ECO:0008006" key="5">
    <source>
        <dbReference type="Google" id="ProtNLM"/>
    </source>
</evidence>
<evidence type="ECO:0000313" key="4">
    <source>
        <dbReference type="Proteomes" id="UP000441585"/>
    </source>
</evidence>
<comment type="cofactor">
    <cofactor evidence="1">
        <name>Zn(2+)</name>
        <dbReference type="ChEBI" id="CHEBI:29105"/>
    </cofactor>
</comment>
<dbReference type="PANTHER" id="PTHR12993:SF11">
    <property type="entry name" value="N-ACETYLGLUCOSAMINYL-PHOSPHATIDYLINOSITOL DE-N-ACETYLASE"/>
    <property type="match status" value="1"/>
</dbReference>